<dbReference type="RefSeq" id="WP_013931584.1">
    <property type="nucleotide sequence ID" value="NC_015707.1"/>
</dbReference>
<dbReference type="SUPFAM" id="SSF48452">
    <property type="entry name" value="TPR-like"/>
    <property type="match status" value="1"/>
</dbReference>
<dbReference type="PATRIC" id="fig|688269.3.peg.271"/>
<keyword evidence="2" id="KW-1185">Reference proteome</keyword>
<evidence type="ECO:0008006" key="3">
    <source>
        <dbReference type="Google" id="ProtNLM"/>
    </source>
</evidence>
<dbReference type="InterPro" id="IPR011990">
    <property type="entry name" value="TPR-like_helical_dom_sf"/>
</dbReference>
<reference evidence="1 2" key="1">
    <citation type="submission" date="2010-11" db="EMBL/GenBank/DDBJ databases">
        <title>The complete genome of Thermotoga thermarum DSM 5069.</title>
        <authorList>
            <consortium name="US DOE Joint Genome Institute (JGI-PGF)"/>
            <person name="Lucas S."/>
            <person name="Copeland A."/>
            <person name="Lapidus A."/>
            <person name="Bruce D."/>
            <person name="Goodwin L."/>
            <person name="Pitluck S."/>
            <person name="Kyrpides N."/>
            <person name="Mavromatis K."/>
            <person name="Ivanova N."/>
            <person name="Zeytun A."/>
            <person name="Brettin T."/>
            <person name="Detter J.C."/>
            <person name="Tapia R."/>
            <person name="Han C."/>
            <person name="Land M."/>
            <person name="Hauser L."/>
            <person name="Markowitz V."/>
            <person name="Cheng J.-F."/>
            <person name="Hugenholtz P."/>
            <person name="Woyke T."/>
            <person name="Wu D."/>
            <person name="Spring S."/>
            <person name="Schroeder M."/>
            <person name="Brambilla E."/>
            <person name="Klenk H.-P."/>
            <person name="Eisen J.A."/>
        </authorList>
    </citation>
    <scope>NUCLEOTIDE SEQUENCE [LARGE SCALE GENOMIC DNA]</scope>
    <source>
        <strain evidence="1 2">DSM 5069</strain>
    </source>
</reference>
<name>F7YV62_9THEM</name>
<proteinExistence type="predicted"/>
<evidence type="ECO:0000313" key="2">
    <source>
        <dbReference type="Proteomes" id="UP000006804"/>
    </source>
</evidence>
<dbReference type="EMBL" id="CP002351">
    <property type="protein sequence ID" value="AEH50361.1"/>
    <property type="molecule type" value="Genomic_DNA"/>
</dbReference>
<dbReference type="AlphaFoldDB" id="F7YV62"/>
<protein>
    <recommendedName>
        <fullName evidence="3">DUF2225 domain-containing protein</fullName>
    </recommendedName>
</protein>
<organism evidence="1 2">
    <name type="scientific">Pseudothermotoga thermarum DSM 5069</name>
    <dbReference type="NCBI Taxonomy" id="688269"/>
    <lineage>
        <taxon>Bacteria</taxon>
        <taxon>Thermotogati</taxon>
        <taxon>Thermotogota</taxon>
        <taxon>Thermotogae</taxon>
        <taxon>Thermotogales</taxon>
        <taxon>Thermotogaceae</taxon>
        <taxon>Pseudothermotoga</taxon>
    </lineage>
</organism>
<dbReference type="Pfam" id="PF09986">
    <property type="entry name" value="DUF2225"/>
    <property type="match status" value="1"/>
</dbReference>
<sequence precursor="true">MPTFWKKSLVCLVCGTTFEAVRVFTDAIRIKDRDSDLKPTYEGVNYLLFQPITCPNCFYTTFEEDFGKPVKPEVLEKLKKLTAKLKNAVKIDLSENRTLKDGISIYTIMTAVYMLMEKPLKTAEAYLKLAWLYREFGSEEEEKKALKSALNFFLESYTKEALSDEQQAMVLFYLGEINRRLGNKKDAIKWFSQLIKTYGGSNSLYVKLARTQWQEVASEK</sequence>
<dbReference type="KEGG" id="tta:Theth_0262"/>
<dbReference type="OrthoDB" id="9780343at2"/>
<gene>
    <name evidence="1" type="ORF">Theth_0262</name>
</gene>
<dbReference type="InterPro" id="IPR018708">
    <property type="entry name" value="DUF2225"/>
</dbReference>
<dbReference type="STRING" id="688269.Theth_0262"/>
<dbReference type="Gene3D" id="1.25.40.10">
    <property type="entry name" value="Tetratricopeptide repeat domain"/>
    <property type="match status" value="1"/>
</dbReference>
<dbReference type="HOGENOM" id="CLU_074582_1_0_0"/>
<evidence type="ECO:0000313" key="1">
    <source>
        <dbReference type="EMBL" id="AEH50361.1"/>
    </source>
</evidence>
<accession>F7YV62</accession>
<dbReference type="Proteomes" id="UP000006804">
    <property type="component" value="Chromosome"/>
</dbReference>
<dbReference type="eggNOG" id="COG1655">
    <property type="taxonomic scope" value="Bacteria"/>
</dbReference>